<keyword evidence="1" id="KW-0560">Oxidoreductase</keyword>
<dbReference type="PANTHER" id="PTHR43762:SF1">
    <property type="entry name" value="D-ARABINONO-1,4-LACTONE OXIDASE"/>
    <property type="match status" value="1"/>
</dbReference>
<dbReference type="Pfam" id="PF01565">
    <property type="entry name" value="FAD_binding_4"/>
    <property type="match status" value="1"/>
</dbReference>
<dbReference type="PROSITE" id="PS51387">
    <property type="entry name" value="FAD_PCMH"/>
    <property type="match status" value="1"/>
</dbReference>
<organism evidence="4 5">
    <name type="scientific">Jatrophihabitans lederbergiae</name>
    <dbReference type="NCBI Taxonomy" id="3075547"/>
    <lineage>
        <taxon>Bacteria</taxon>
        <taxon>Bacillati</taxon>
        <taxon>Actinomycetota</taxon>
        <taxon>Actinomycetes</taxon>
        <taxon>Jatrophihabitantales</taxon>
        <taxon>Jatrophihabitantaceae</taxon>
        <taxon>Jatrophihabitans</taxon>
    </lineage>
</organism>
<dbReference type="InterPro" id="IPR016167">
    <property type="entry name" value="FAD-bd_PCMH_sub1"/>
</dbReference>
<keyword evidence="5" id="KW-1185">Reference proteome</keyword>
<dbReference type="Gene3D" id="1.10.45.10">
    <property type="entry name" value="Vanillyl-alcohol Oxidase, Chain A, domain 4"/>
    <property type="match status" value="1"/>
</dbReference>
<reference evidence="5" key="1">
    <citation type="submission" date="2023-07" db="EMBL/GenBank/DDBJ databases">
        <title>30 novel species of actinomycetes from the DSMZ collection.</title>
        <authorList>
            <person name="Nouioui I."/>
        </authorList>
    </citation>
    <scope>NUCLEOTIDE SEQUENCE [LARGE SCALE GENOMIC DNA]</scope>
    <source>
        <strain evidence="5">DSM 44399</strain>
    </source>
</reference>
<gene>
    <name evidence="4" type="ORF">RM423_01580</name>
</gene>
<dbReference type="Gene3D" id="3.30.70.2520">
    <property type="match status" value="1"/>
</dbReference>
<dbReference type="SUPFAM" id="SSF56176">
    <property type="entry name" value="FAD-binding/transporter-associated domain-like"/>
    <property type="match status" value="1"/>
</dbReference>
<dbReference type="Gene3D" id="3.30.70.2530">
    <property type="match status" value="1"/>
</dbReference>
<dbReference type="Proteomes" id="UP001183176">
    <property type="component" value="Unassembled WGS sequence"/>
</dbReference>
<protein>
    <submittedName>
        <fullName evidence="4">FAD-binding protein</fullName>
    </submittedName>
</protein>
<accession>A0ABU2J518</accession>
<proteinExistence type="predicted"/>
<dbReference type="InterPro" id="IPR016171">
    <property type="entry name" value="Vanillyl_alc_oxidase_C-sub2"/>
</dbReference>
<dbReference type="RefSeq" id="WP_311421242.1">
    <property type="nucleotide sequence ID" value="NZ_JAVREH010000002.1"/>
</dbReference>
<feature type="domain" description="FAD-binding PCMH-type" evidence="3">
    <location>
        <begin position="12"/>
        <end position="178"/>
    </location>
</feature>
<dbReference type="Gene3D" id="3.30.465.10">
    <property type="match status" value="1"/>
</dbReference>
<sequence length="423" mass="46149">MNRALTNWAGNVTFGAARYHEPASVPELQQIVAAARQVRALGTGHSFNRIADTAGDLVSVAALPRIIELDPDTATVRVSGGVRYGDLAVRVNEAGFALRNLGSLPHISVAGACATGTHGSGDANQILPASVSAVEVVTADGELVTVSRESDPDDFGGWVLALGSLGIVVSLTLDLQPAFLMRQDIYDGVPQERLLDQLDEIFASAYSVSLFTDWQRPGRYQTWFKLRAEVGDTTPPAPTRFGGTAADSGRHPIPQLTGEDATQQLGVVGPWHERLPHFRPEFTPSKGDELQSEYLFPREHAAEAINALSEMGSLLAPILLVSEIRTVAADGLWLSPAYHQDSMAFHFTWIRDLEAVTPVLVEIERVLAPFEARPHWGKVFVAGPEQVSPLYQRYHDFQRLLARQDPSGKFRNELIDRYFAVPG</sequence>
<dbReference type="Pfam" id="PF04030">
    <property type="entry name" value="ALO"/>
    <property type="match status" value="1"/>
</dbReference>
<evidence type="ECO:0000256" key="2">
    <source>
        <dbReference type="SAM" id="MobiDB-lite"/>
    </source>
</evidence>
<dbReference type="InterPro" id="IPR016166">
    <property type="entry name" value="FAD-bd_PCMH"/>
</dbReference>
<dbReference type="InterPro" id="IPR006094">
    <property type="entry name" value="Oxid_FAD_bind_N"/>
</dbReference>
<name>A0ABU2J518_9ACTN</name>
<dbReference type="EMBL" id="JAVREH010000002">
    <property type="protein sequence ID" value="MDT0260080.1"/>
    <property type="molecule type" value="Genomic_DNA"/>
</dbReference>
<evidence type="ECO:0000259" key="3">
    <source>
        <dbReference type="PROSITE" id="PS51387"/>
    </source>
</evidence>
<dbReference type="PANTHER" id="PTHR43762">
    <property type="entry name" value="L-GULONOLACTONE OXIDASE"/>
    <property type="match status" value="1"/>
</dbReference>
<comment type="caution">
    <text evidence="4">The sequence shown here is derived from an EMBL/GenBank/DDBJ whole genome shotgun (WGS) entry which is preliminary data.</text>
</comment>
<evidence type="ECO:0000313" key="5">
    <source>
        <dbReference type="Proteomes" id="UP001183176"/>
    </source>
</evidence>
<evidence type="ECO:0000256" key="1">
    <source>
        <dbReference type="ARBA" id="ARBA00023002"/>
    </source>
</evidence>
<dbReference type="InterPro" id="IPR007173">
    <property type="entry name" value="ALO_C"/>
</dbReference>
<dbReference type="InterPro" id="IPR036318">
    <property type="entry name" value="FAD-bd_PCMH-like_sf"/>
</dbReference>
<dbReference type="PIRSF" id="PIRSF000136">
    <property type="entry name" value="LGO_GLO"/>
    <property type="match status" value="1"/>
</dbReference>
<evidence type="ECO:0000313" key="4">
    <source>
        <dbReference type="EMBL" id="MDT0260080.1"/>
    </source>
</evidence>
<dbReference type="InterPro" id="IPR016169">
    <property type="entry name" value="FAD-bd_PCMH_sub2"/>
</dbReference>
<feature type="region of interest" description="Disordered" evidence="2">
    <location>
        <begin position="234"/>
        <end position="255"/>
    </location>
</feature>
<dbReference type="Gene3D" id="3.30.43.10">
    <property type="entry name" value="Uridine Diphospho-n-acetylenolpyruvylglucosamine Reductase, domain 2"/>
    <property type="match status" value="1"/>
</dbReference>
<dbReference type="InterPro" id="IPR010031">
    <property type="entry name" value="FAD_lactone_oxidase-like"/>
</dbReference>